<dbReference type="EMBL" id="OX336137">
    <property type="protein sequence ID" value="CAI2719754.1"/>
    <property type="molecule type" value="Genomic_DNA"/>
</dbReference>
<sequence>MKRFFASFIFFLTPLLAVSLAGAEPGSSLSQRVRLPDALWGLNAAGQLVLRYDPFRDRTFPVRRVHTVVLNDREPKLCGDPDGTGRHTWFFTDALLIEVAPMNVPSTAPVPPVSQSHEP</sequence>
<evidence type="ECO:0000256" key="1">
    <source>
        <dbReference type="SAM" id="SignalP"/>
    </source>
</evidence>
<organism evidence="2 3">
    <name type="scientific">Nitrospina watsonii</name>
    <dbReference type="NCBI Taxonomy" id="1323948"/>
    <lineage>
        <taxon>Bacteria</taxon>
        <taxon>Pseudomonadati</taxon>
        <taxon>Nitrospinota/Tectimicrobiota group</taxon>
        <taxon>Nitrospinota</taxon>
        <taxon>Nitrospinia</taxon>
        <taxon>Nitrospinales</taxon>
        <taxon>Nitrospinaceae</taxon>
        <taxon>Nitrospina</taxon>
    </lineage>
</organism>
<keyword evidence="1" id="KW-0732">Signal</keyword>
<feature type="signal peptide" evidence="1">
    <location>
        <begin position="1"/>
        <end position="23"/>
    </location>
</feature>
<protein>
    <submittedName>
        <fullName evidence="2">Uncharacterized protein</fullName>
    </submittedName>
</protein>
<name>A0ABM9HHW1_9BACT</name>
<feature type="chain" id="PRO_5046568769" evidence="1">
    <location>
        <begin position="24"/>
        <end position="119"/>
    </location>
</feature>
<gene>
    <name evidence="2" type="ORF">NSPWAT_2898</name>
</gene>
<reference evidence="2 3" key="1">
    <citation type="submission" date="2022-09" db="EMBL/GenBank/DDBJ databases">
        <authorList>
            <person name="Kop L."/>
        </authorList>
    </citation>
    <scope>NUCLEOTIDE SEQUENCE [LARGE SCALE GENOMIC DNA]</scope>
    <source>
        <strain evidence="2 3">347</strain>
    </source>
</reference>
<dbReference type="RefSeq" id="WP_282012562.1">
    <property type="nucleotide sequence ID" value="NZ_OX336137.1"/>
</dbReference>
<proteinExistence type="predicted"/>
<evidence type="ECO:0000313" key="3">
    <source>
        <dbReference type="Proteomes" id="UP001157733"/>
    </source>
</evidence>
<keyword evidence="3" id="KW-1185">Reference proteome</keyword>
<dbReference type="Proteomes" id="UP001157733">
    <property type="component" value="Chromosome"/>
</dbReference>
<accession>A0ABM9HHW1</accession>
<evidence type="ECO:0000313" key="2">
    <source>
        <dbReference type="EMBL" id="CAI2719754.1"/>
    </source>
</evidence>